<organism evidence="1 2">
    <name type="scientific">Lacimicrobium alkaliphilum</name>
    <dbReference type="NCBI Taxonomy" id="1526571"/>
    <lineage>
        <taxon>Bacteria</taxon>
        <taxon>Pseudomonadati</taxon>
        <taxon>Pseudomonadota</taxon>
        <taxon>Gammaproteobacteria</taxon>
        <taxon>Alteromonadales</taxon>
        <taxon>Alteromonadaceae</taxon>
        <taxon>Lacimicrobium</taxon>
    </lineage>
</organism>
<evidence type="ECO:0000313" key="1">
    <source>
        <dbReference type="EMBL" id="GGD57577.1"/>
    </source>
</evidence>
<evidence type="ECO:0000313" key="2">
    <source>
        <dbReference type="Proteomes" id="UP000614272"/>
    </source>
</evidence>
<dbReference type="EMBL" id="BMGJ01000003">
    <property type="protein sequence ID" value="GGD57577.1"/>
    <property type="molecule type" value="Genomic_DNA"/>
</dbReference>
<sequence length="204" mass="22962">MNYLAVRAFTLIEMLVVLVILALTTTLLSQGLETTWRNFEKLGARDLANSSAQLPLGWFENSIRGALLYHPEQAFAQGDEDSFQFISFNLPDDPRNIPQPMIWQIEPSEQGWQLRYQRVQPQPGESDNTEIRSVQMMDFAQKPRFSFLHQGNWQPQFPAIEGMLPEAVRLIVGDQVIATATPGRPALADIPAELPAFGVYEFGG</sequence>
<dbReference type="NCBIfam" id="TIGR02532">
    <property type="entry name" value="IV_pilin_GFxxxE"/>
    <property type="match status" value="1"/>
</dbReference>
<keyword evidence="2" id="KW-1185">Reference proteome</keyword>
<dbReference type="Proteomes" id="UP000614272">
    <property type="component" value="Unassembled WGS sequence"/>
</dbReference>
<gene>
    <name evidence="1" type="ORF">GCM10011357_11230</name>
</gene>
<proteinExistence type="predicted"/>
<dbReference type="Pfam" id="PF07963">
    <property type="entry name" value="N_methyl"/>
    <property type="match status" value="1"/>
</dbReference>
<dbReference type="SUPFAM" id="SSF54523">
    <property type="entry name" value="Pili subunits"/>
    <property type="match status" value="2"/>
</dbReference>
<reference evidence="2" key="1">
    <citation type="journal article" date="2019" name="Int. J. Syst. Evol. Microbiol.">
        <title>The Global Catalogue of Microorganisms (GCM) 10K type strain sequencing project: providing services to taxonomists for standard genome sequencing and annotation.</title>
        <authorList>
            <consortium name="The Broad Institute Genomics Platform"/>
            <consortium name="The Broad Institute Genome Sequencing Center for Infectious Disease"/>
            <person name="Wu L."/>
            <person name="Ma J."/>
        </authorList>
    </citation>
    <scope>NUCLEOTIDE SEQUENCE [LARGE SCALE GENOMIC DNA]</scope>
    <source>
        <strain evidence="2">CGMCC 1.12923</strain>
    </source>
</reference>
<dbReference type="InterPro" id="IPR012902">
    <property type="entry name" value="N_methyl_site"/>
</dbReference>
<dbReference type="InterPro" id="IPR045584">
    <property type="entry name" value="Pilin-like"/>
</dbReference>
<name>A0ABQ1R8F3_9ALTE</name>
<accession>A0ABQ1R8F3</accession>
<comment type="caution">
    <text evidence="1">The sequence shown here is derived from an EMBL/GenBank/DDBJ whole genome shotgun (WGS) entry which is preliminary data.</text>
</comment>
<evidence type="ECO:0008006" key="3">
    <source>
        <dbReference type="Google" id="ProtNLM"/>
    </source>
</evidence>
<dbReference type="RefSeq" id="WP_099034049.1">
    <property type="nucleotide sequence ID" value="NZ_BMGJ01000003.1"/>
</dbReference>
<protein>
    <recommendedName>
        <fullName evidence="3">Type II secretion system protein GspJ</fullName>
    </recommendedName>
</protein>